<sequence length="37" mass="4488">MKESNQHEIYQDLSPNKKENEQSDSRQNIISGEFWYN</sequence>
<organism evidence="2 3">
    <name type="scientific">Prevotella micans F0438</name>
    <dbReference type="NCBI Taxonomy" id="883158"/>
    <lineage>
        <taxon>Bacteria</taxon>
        <taxon>Pseudomonadati</taxon>
        <taxon>Bacteroidota</taxon>
        <taxon>Bacteroidia</taxon>
        <taxon>Bacteroidales</taxon>
        <taxon>Prevotellaceae</taxon>
        <taxon>Prevotella</taxon>
    </lineage>
</organism>
<evidence type="ECO:0000313" key="3">
    <source>
        <dbReference type="Proteomes" id="UP000016023"/>
    </source>
</evidence>
<dbReference type="AlphaFoldDB" id="H1PZZ3"/>
<gene>
    <name evidence="2" type="ORF">HMPREF9140_00231</name>
</gene>
<reference evidence="2 3" key="1">
    <citation type="submission" date="2011-12" db="EMBL/GenBank/DDBJ databases">
        <title>The Genome Sequence of Prevotella micans F0438.</title>
        <authorList>
            <consortium name="The Broad Institute Genome Sequencing Platform"/>
            <person name="Earl A."/>
            <person name="Ward D."/>
            <person name="Feldgarden M."/>
            <person name="Gevers D."/>
            <person name="Izard J."/>
            <person name="Baranova O.V."/>
            <person name="Blanton J.M."/>
            <person name="Wade W.G."/>
            <person name="Dewhirst F.E."/>
            <person name="Young S.K."/>
            <person name="Zeng Q."/>
            <person name="Gargeya S."/>
            <person name="Fitzgerald M."/>
            <person name="Haas B."/>
            <person name="Abouelleil A."/>
            <person name="Alvarado L."/>
            <person name="Arachchi H.M."/>
            <person name="Berlin A."/>
            <person name="Chapman S.B."/>
            <person name="Gearin G."/>
            <person name="Goldberg J."/>
            <person name="Griggs A."/>
            <person name="Gujja S."/>
            <person name="Hansen M."/>
            <person name="Heiman D."/>
            <person name="Howarth C."/>
            <person name="Larimer J."/>
            <person name="Lui A."/>
            <person name="MacDonald P.J.P."/>
            <person name="McCowen C."/>
            <person name="Montmayeur A."/>
            <person name="Murphy C."/>
            <person name="Neiman D."/>
            <person name="Pearson M."/>
            <person name="Priest M."/>
            <person name="Roberts A."/>
            <person name="Saif S."/>
            <person name="Shea T."/>
            <person name="Sisk P."/>
            <person name="Stolte C."/>
            <person name="Sykes S."/>
            <person name="Wortman J."/>
            <person name="Nusbaum C."/>
            <person name="Birren B."/>
        </authorList>
    </citation>
    <scope>NUCLEOTIDE SEQUENCE [LARGE SCALE GENOMIC DNA]</scope>
    <source>
        <strain evidence="2 3">F0438</strain>
    </source>
</reference>
<dbReference type="Proteomes" id="UP000016023">
    <property type="component" value="Unassembled WGS sequence"/>
</dbReference>
<keyword evidence="3" id="KW-1185">Reference proteome</keyword>
<evidence type="ECO:0000256" key="1">
    <source>
        <dbReference type="SAM" id="MobiDB-lite"/>
    </source>
</evidence>
<evidence type="ECO:0000313" key="2">
    <source>
        <dbReference type="EMBL" id="EHO74577.1"/>
    </source>
</evidence>
<dbReference type="HOGENOM" id="CLU_3347152_0_0_10"/>
<dbReference type="EMBL" id="AGWK01000006">
    <property type="protein sequence ID" value="EHO74577.1"/>
    <property type="molecule type" value="Genomic_DNA"/>
</dbReference>
<name>H1PZZ3_9BACT</name>
<protein>
    <submittedName>
        <fullName evidence="2">Uncharacterized protein</fullName>
    </submittedName>
</protein>
<accession>H1PZZ3</accession>
<feature type="compositionally biased region" description="Basic and acidic residues" evidence="1">
    <location>
        <begin position="1"/>
        <end position="24"/>
    </location>
</feature>
<comment type="caution">
    <text evidence="2">The sequence shown here is derived from an EMBL/GenBank/DDBJ whole genome shotgun (WGS) entry which is preliminary data.</text>
</comment>
<feature type="region of interest" description="Disordered" evidence="1">
    <location>
        <begin position="1"/>
        <end position="37"/>
    </location>
</feature>
<proteinExistence type="predicted"/>